<keyword evidence="11" id="KW-1185">Reference proteome</keyword>
<dbReference type="PANTHER" id="PTHR23169:SF26">
    <property type="entry name" value="DESMOPLAKIN"/>
    <property type="match status" value="1"/>
</dbReference>
<dbReference type="FunFam" id="3.90.1290.10:FF:000002">
    <property type="entry name" value="Plectin a"/>
    <property type="match status" value="1"/>
</dbReference>
<dbReference type="GO" id="GO:0005198">
    <property type="term" value="F:structural molecule activity"/>
    <property type="evidence" value="ECO:0007669"/>
    <property type="project" value="TreeGrafter"/>
</dbReference>
<comment type="similarity">
    <text evidence="3">Belongs to the plakin or cytolinker family.</text>
</comment>
<dbReference type="PANTHER" id="PTHR23169">
    <property type="entry name" value="ENVOPLAKIN"/>
    <property type="match status" value="1"/>
</dbReference>
<dbReference type="InterPro" id="IPR043197">
    <property type="entry name" value="Plakin"/>
</dbReference>
<dbReference type="GO" id="GO:0098609">
    <property type="term" value="P:cell-cell adhesion"/>
    <property type="evidence" value="ECO:0007669"/>
    <property type="project" value="TreeGrafter"/>
</dbReference>
<dbReference type="GO" id="GO:0005886">
    <property type="term" value="C:plasma membrane"/>
    <property type="evidence" value="ECO:0007669"/>
    <property type="project" value="UniProtKB-SubCell"/>
</dbReference>
<dbReference type="STRING" id="409849.ENSPMGP00000010327"/>
<keyword evidence="5" id="KW-0597">Phosphoprotein</keyword>
<keyword evidence="7" id="KW-0965">Cell junction</keyword>
<dbReference type="Ensembl" id="ENSPMGT00000011020.1">
    <property type="protein sequence ID" value="ENSPMGP00000010327.1"/>
    <property type="gene ID" value="ENSPMGG00000008558.1"/>
</dbReference>
<dbReference type="SUPFAM" id="SSF75399">
    <property type="entry name" value="Plakin repeat"/>
    <property type="match status" value="2"/>
</dbReference>
<evidence type="ECO:0000256" key="8">
    <source>
        <dbReference type="ARBA" id="ARBA00023054"/>
    </source>
</evidence>
<evidence type="ECO:0000256" key="7">
    <source>
        <dbReference type="ARBA" id="ARBA00022949"/>
    </source>
</evidence>
<keyword evidence="8" id="KW-0175">Coiled coil</keyword>
<dbReference type="GO" id="GO:0005882">
    <property type="term" value="C:intermediate filament"/>
    <property type="evidence" value="ECO:0007669"/>
    <property type="project" value="TreeGrafter"/>
</dbReference>
<dbReference type="Gene3D" id="3.30.160.780">
    <property type="match status" value="1"/>
</dbReference>
<dbReference type="AlphaFoldDB" id="A0A3B3ZZY1"/>
<protein>
    <submittedName>
        <fullName evidence="10">Uncharacterized protein</fullName>
    </submittedName>
</protein>
<dbReference type="GO" id="GO:0045104">
    <property type="term" value="P:intermediate filament cytoskeleton organization"/>
    <property type="evidence" value="ECO:0007669"/>
    <property type="project" value="InterPro"/>
</dbReference>
<dbReference type="GO" id="GO:0005737">
    <property type="term" value="C:cytoplasm"/>
    <property type="evidence" value="ECO:0007669"/>
    <property type="project" value="TreeGrafter"/>
</dbReference>
<keyword evidence="6" id="KW-0677">Repeat</keyword>
<evidence type="ECO:0000313" key="10">
    <source>
        <dbReference type="Ensembl" id="ENSPMGP00000010327.1"/>
    </source>
</evidence>
<evidence type="ECO:0000256" key="5">
    <source>
        <dbReference type="ARBA" id="ARBA00022553"/>
    </source>
</evidence>
<evidence type="ECO:0000256" key="9">
    <source>
        <dbReference type="ARBA" id="ARBA00023136"/>
    </source>
</evidence>
<evidence type="ECO:0000256" key="2">
    <source>
        <dbReference type="ARBA" id="ARBA00004568"/>
    </source>
</evidence>
<dbReference type="InterPro" id="IPR001101">
    <property type="entry name" value="Plectin_repeat"/>
</dbReference>
<dbReference type="Proteomes" id="UP000261520">
    <property type="component" value="Unplaced"/>
</dbReference>
<sequence>MHDEDTFIYLQMQHKLKKNMLCGTFEIVKLVAKTQQTPEEPKQPNSQTIISKTMHYEEPTQNQSNQATMTKRQYITKVFEITENVTTQLHSGSESGLNARKEVQATSAMFGGKSTTIAGVYVESSKKKLSFLEASEKGFLAKTYAVEFLEAQAATGRITDLAKGQILSVLEAVEKGIVDPALKNKLLEAEKAFTGYVYAGKKLSVFQAMQQRLIDRYRGKMYLEVQWSTGGLINPETGGRVPANTAIDQGLIDKDTLQNLYEPGSNNKAFHSLDTGQKAYYSEILKSCVFDIDGGVYLVPFGDRHLTRVSPTSSHRVCVVSSSQGSEMSAYEAFKKNYIDSSTYLALSKHESQWEEKYIVDANGKSMRIISDSKSGREICLEYALRQRFLEKSEFESYCSGVLSIYELAGVIFSRMVVVEDANSPIAGLWDVTSQKRVSIFQGCQQGFTDRATALRLLEAQACTGGICDPASGEKSRLSEAVKRGLVDEALAQQLQQFEQAYYGILNPQTGKMLSVSQAVQENLLPKDVGFRCIEFQLLTGGLVNPETQERVSFEEVMQSGLVDKVTAAVLKDEKFHTKCLACPKTKRKITFKEALERSVFDCHTGLRLLEATKLHPFGAKAMYHYILAYK</sequence>
<accession>A0A3B3ZZY1</accession>
<comment type="subcellular location">
    <subcellularLocation>
        <location evidence="2">Cell junction</location>
        <location evidence="2">Desmosome</location>
    </subcellularLocation>
    <subcellularLocation>
        <location evidence="1">Cell membrane</location>
    </subcellularLocation>
</comment>
<keyword evidence="4" id="KW-1003">Cell membrane</keyword>
<dbReference type="GO" id="GO:0014704">
    <property type="term" value="C:intercalated disc"/>
    <property type="evidence" value="ECO:0007669"/>
    <property type="project" value="TreeGrafter"/>
</dbReference>
<proteinExistence type="inferred from homology"/>
<evidence type="ECO:0000256" key="6">
    <source>
        <dbReference type="ARBA" id="ARBA00022737"/>
    </source>
</evidence>
<name>A0A3B3ZZY1_9GOBI</name>
<evidence type="ECO:0000256" key="3">
    <source>
        <dbReference type="ARBA" id="ARBA00009109"/>
    </source>
</evidence>
<organism evidence="10 11">
    <name type="scientific">Periophthalmus magnuspinnatus</name>
    <dbReference type="NCBI Taxonomy" id="409849"/>
    <lineage>
        <taxon>Eukaryota</taxon>
        <taxon>Metazoa</taxon>
        <taxon>Chordata</taxon>
        <taxon>Craniata</taxon>
        <taxon>Vertebrata</taxon>
        <taxon>Euteleostomi</taxon>
        <taxon>Actinopterygii</taxon>
        <taxon>Neopterygii</taxon>
        <taxon>Teleostei</taxon>
        <taxon>Neoteleostei</taxon>
        <taxon>Acanthomorphata</taxon>
        <taxon>Gobiaria</taxon>
        <taxon>Gobiiformes</taxon>
        <taxon>Gobioidei</taxon>
        <taxon>Gobiidae</taxon>
        <taxon>Oxudercinae</taxon>
        <taxon>Periophthalmus</taxon>
    </lineage>
</organism>
<dbReference type="Gene3D" id="3.90.1290.10">
    <property type="entry name" value="Plakin repeat"/>
    <property type="match status" value="2"/>
</dbReference>
<dbReference type="Pfam" id="PF00681">
    <property type="entry name" value="Plectin"/>
    <property type="match status" value="4"/>
</dbReference>
<reference evidence="10" key="2">
    <citation type="submission" date="2025-09" db="UniProtKB">
        <authorList>
            <consortium name="Ensembl"/>
        </authorList>
    </citation>
    <scope>IDENTIFICATION</scope>
</reference>
<evidence type="ECO:0000256" key="4">
    <source>
        <dbReference type="ARBA" id="ARBA00022475"/>
    </source>
</evidence>
<dbReference type="GO" id="GO:0042060">
    <property type="term" value="P:wound healing"/>
    <property type="evidence" value="ECO:0007669"/>
    <property type="project" value="TreeGrafter"/>
</dbReference>
<dbReference type="InterPro" id="IPR035915">
    <property type="entry name" value="Plakin_repeat_sf"/>
</dbReference>
<keyword evidence="9" id="KW-0472">Membrane</keyword>
<evidence type="ECO:0000256" key="1">
    <source>
        <dbReference type="ARBA" id="ARBA00004236"/>
    </source>
</evidence>
<reference evidence="10" key="1">
    <citation type="submission" date="2025-08" db="UniProtKB">
        <authorList>
            <consortium name="Ensembl"/>
        </authorList>
    </citation>
    <scope>IDENTIFICATION</scope>
</reference>
<dbReference type="SMART" id="SM00250">
    <property type="entry name" value="PLEC"/>
    <property type="match status" value="10"/>
</dbReference>
<dbReference type="GO" id="GO:0043588">
    <property type="term" value="P:skin development"/>
    <property type="evidence" value="ECO:0007669"/>
    <property type="project" value="TreeGrafter"/>
</dbReference>
<dbReference type="GO" id="GO:0030057">
    <property type="term" value="C:desmosome"/>
    <property type="evidence" value="ECO:0007669"/>
    <property type="project" value="UniProtKB-SubCell"/>
</dbReference>
<evidence type="ECO:0000313" key="11">
    <source>
        <dbReference type="Proteomes" id="UP000261520"/>
    </source>
</evidence>